<evidence type="ECO:0000313" key="6">
    <source>
        <dbReference type="EMBL" id="KAJ2783520.1"/>
    </source>
</evidence>
<dbReference type="OrthoDB" id="153074at2759"/>
<dbReference type="SUPFAM" id="SSF51735">
    <property type="entry name" value="NAD(P)-binding Rossmann-fold domains"/>
    <property type="match status" value="1"/>
</dbReference>
<dbReference type="InterPro" id="IPR036291">
    <property type="entry name" value="NAD(P)-bd_dom_sf"/>
</dbReference>
<keyword evidence="7" id="KW-1185">Reference proteome</keyword>
<name>A0A9W8LL85_9FUNG</name>
<evidence type="ECO:0000313" key="7">
    <source>
        <dbReference type="Proteomes" id="UP001140217"/>
    </source>
</evidence>
<protein>
    <recommendedName>
        <fullName evidence="8">Sepiapterin reductase</fullName>
    </recommendedName>
</protein>
<proteinExistence type="inferred from homology"/>
<comment type="caution">
    <text evidence="6">The sequence shown here is derived from an EMBL/GenBank/DDBJ whole genome shotgun (WGS) entry which is preliminary data.</text>
</comment>
<comment type="similarity">
    <text evidence="5">Belongs to the short-chain dehydrogenases/reductases (SDR) family.</text>
</comment>
<dbReference type="GO" id="GO:0005737">
    <property type="term" value="C:cytoplasm"/>
    <property type="evidence" value="ECO:0007669"/>
    <property type="project" value="UniProtKB-SubCell"/>
</dbReference>
<reference evidence="6" key="1">
    <citation type="submission" date="2022-07" db="EMBL/GenBank/DDBJ databases">
        <title>Phylogenomic reconstructions and comparative analyses of Kickxellomycotina fungi.</title>
        <authorList>
            <person name="Reynolds N.K."/>
            <person name="Stajich J.E."/>
            <person name="Barry K."/>
            <person name="Grigoriev I.V."/>
            <person name="Crous P."/>
            <person name="Smith M.E."/>
        </authorList>
    </citation>
    <scope>NUCLEOTIDE SEQUENCE</scope>
    <source>
        <strain evidence="6">NBRC 105414</strain>
    </source>
</reference>
<dbReference type="InterPro" id="IPR051721">
    <property type="entry name" value="Biopterin_syn/organic_redct"/>
</dbReference>
<evidence type="ECO:0000256" key="3">
    <source>
        <dbReference type="ARBA" id="ARBA00022857"/>
    </source>
</evidence>
<comment type="subcellular location">
    <subcellularLocation>
        <location evidence="1">Cytoplasm</location>
    </subcellularLocation>
</comment>
<organism evidence="6 7">
    <name type="scientific">Coemansia javaensis</name>
    <dbReference type="NCBI Taxonomy" id="2761396"/>
    <lineage>
        <taxon>Eukaryota</taxon>
        <taxon>Fungi</taxon>
        <taxon>Fungi incertae sedis</taxon>
        <taxon>Zoopagomycota</taxon>
        <taxon>Kickxellomycotina</taxon>
        <taxon>Kickxellomycetes</taxon>
        <taxon>Kickxellales</taxon>
        <taxon>Kickxellaceae</taxon>
        <taxon>Coemansia</taxon>
    </lineage>
</organism>
<dbReference type="Gene3D" id="3.40.50.720">
    <property type="entry name" value="NAD(P)-binding Rossmann-like Domain"/>
    <property type="match status" value="1"/>
</dbReference>
<dbReference type="GO" id="GO:0004757">
    <property type="term" value="F:sepiapterin reductase (NADP+) activity"/>
    <property type="evidence" value="ECO:0007669"/>
    <property type="project" value="TreeGrafter"/>
</dbReference>
<evidence type="ECO:0000256" key="1">
    <source>
        <dbReference type="ARBA" id="ARBA00004496"/>
    </source>
</evidence>
<accession>A0A9W8LL85</accession>
<sequence>MPSPENNSMQGEHLWMPVPDPVMAEVQSHNRGCVAIVTGASKGLGREITLELLRRRVSVIAVARTASKLQELRSEALTAARGHAWYIQCPADVTTDHGIREIEASLSQSGLVLIALVNNAGTINPVASIAKTPMKEWRHQFETNLFSVVDMCQRFLPTLRATRGRIINISSGAAARPYYGWSAYCSSKAALNMVTQSLAAEVPEVMSIAIRPGVMDTDMQEFVREKCREGMKASEHDKFVKMHSEDKLLDPTIPAYVIARIALEGSRDMSGKFYSWDDPQLDRFRSRQDNAYSPTLGSLGVSLVSQTILPPELLFNHPH</sequence>
<dbReference type="Pfam" id="PF00106">
    <property type="entry name" value="adh_short"/>
    <property type="match status" value="1"/>
</dbReference>
<dbReference type="PANTHER" id="PTHR44085">
    <property type="entry name" value="SEPIAPTERIN REDUCTASE"/>
    <property type="match status" value="1"/>
</dbReference>
<dbReference type="GO" id="GO:0006729">
    <property type="term" value="P:tetrahydrobiopterin biosynthetic process"/>
    <property type="evidence" value="ECO:0007669"/>
    <property type="project" value="TreeGrafter"/>
</dbReference>
<keyword evidence="2" id="KW-0963">Cytoplasm</keyword>
<dbReference type="InterPro" id="IPR002347">
    <property type="entry name" value="SDR_fam"/>
</dbReference>
<dbReference type="EMBL" id="JANBUL010000045">
    <property type="protein sequence ID" value="KAJ2783520.1"/>
    <property type="molecule type" value="Genomic_DNA"/>
</dbReference>
<dbReference type="PROSITE" id="PS00061">
    <property type="entry name" value="ADH_SHORT"/>
    <property type="match status" value="1"/>
</dbReference>
<evidence type="ECO:0000256" key="2">
    <source>
        <dbReference type="ARBA" id="ARBA00022490"/>
    </source>
</evidence>
<keyword evidence="3" id="KW-0521">NADP</keyword>
<evidence type="ECO:0000256" key="5">
    <source>
        <dbReference type="RuleBase" id="RU000363"/>
    </source>
</evidence>
<gene>
    <name evidence="6" type="ORF">H4R18_001653</name>
</gene>
<dbReference type="PANTHER" id="PTHR44085:SF2">
    <property type="entry name" value="SEPIAPTERIN REDUCTASE"/>
    <property type="match status" value="1"/>
</dbReference>
<evidence type="ECO:0008006" key="8">
    <source>
        <dbReference type="Google" id="ProtNLM"/>
    </source>
</evidence>
<dbReference type="PRINTS" id="PR00081">
    <property type="entry name" value="GDHRDH"/>
</dbReference>
<keyword evidence="4" id="KW-0560">Oxidoreductase</keyword>
<dbReference type="CDD" id="cd05367">
    <property type="entry name" value="SPR-like_SDR_c"/>
    <property type="match status" value="1"/>
</dbReference>
<dbReference type="AlphaFoldDB" id="A0A9W8LL85"/>
<dbReference type="Proteomes" id="UP001140217">
    <property type="component" value="Unassembled WGS sequence"/>
</dbReference>
<dbReference type="PRINTS" id="PR00080">
    <property type="entry name" value="SDRFAMILY"/>
</dbReference>
<dbReference type="InterPro" id="IPR020904">
    <property type="entry name" value="Sc_DH/Rdtase_CS"/>
</dbReference>
<evidence type="ECO:0000256" key="4">
    <source>
        <dbReference type="ARBA" id="ARBA00023002"/>
    </source>
</evidence>